<dbReference type="SUPFAM" id="SSF51658">
    <property type="entry name" value="Xylose isomerase-like"/>
    <property type="match status" value="1"/>
</dbReference>
<organism evidence="2 3">
    <name type="scientific">Anthostomella pinea</name>
    <dbReference type="NCBI Taxonomy" id="933095"/>
    <lineage>
        <taxon>Eukaryota</taxon>
        <taxon>Fungi</taxon>
        <taxon>Dikarya</taxon>
        <taxon>Ascomycota</taxon>
        <taxon>Pezizomycotina</taxon>
        <taxon>Sordariomycetes</taxon>
        <taxon>Xylariomycetidae</taxon>
        <taxon>Xylariales</taxon>
        <taxon>Xylariaceae</taxon>
        <taxon>Anthostomella</taxon>
    </lineage>
</organism>
<gene>
    <name evidence="2" type="ORF">KHLLAP_LOCUS422</name>
</gene>
<keyword evidence="3" id="KW-1185">Reference proteome</keyword>
<dbReference type="InterPro" id="IPR001810">
    <property type="entry name" value="F-box_dom"/>
</dbReference>
<evidence type="ECO:0000313" key="2">
    <source>
        <dbReference type="EMBL" id="CAJ2499954.1"/>
    </source>
</evidence>
<evidence type="ECO:0000313" key="3">
    <source>
        <dbReference type="Proteomes" id="UP001295740"/>
    </source>
</evidence>
<name>A0AAI8V7T9_9PEZI</name>
<comment type="caution">
    <text evidence="2">The sequence shown here is derived from an EMBL/GenBank/DDBJ whole genome shotgun (WGS) entry which is preliminary data.</text>
</comment>
<accession>A0AAI8V7T9</accession>
<feature type="domain" description="F-box" evidence="1">
    <location>
        <begin position="20"/>
        <end position="69"/>
    </location>
</feature>
<dbReference type="InterPro" id="IPR036237">
    <property type="entry name" value="Xyl_isomerase-like_sf"/>
</dbReference>
<protein>
    <submittedName>
        <fullName evidence="2">Uu.00g028070.m01.CDS01</fullName>
    </submittedName>
</protein>
<evidence type="ECO:0000259" key="1">
    <source>
        <dbReference type="PROSITE" id="PS50181"/>
    </source>
</evidence>
<dbReference type="AlphaFoldDB" id="A0AAI8V7T9"/>
<proteinExistence type="predicted"/>
<dbReference type="PROSITE" id="PS50181">
    <property type="entry name" value="FBOX"/>
    <property type="match status" value="1"/>
</dbReference>
<sequence length="390" mass="44771">MDTTTEGDAMVHEQQAPEALNLLHDLPPELVGAIATYTDLDDLYTLRLVSKEIAARTQHVLCMHAFTRIDVMMYDRASLAKAVNFAEHPVLRNAMLHNEDNGDFSRDARMERRRRKKLYGSWLAEQDILIASGYHEASLFRILRSLREAGSKAEIIISDISHPETDVKDIPAHDTHPRVKEPGDTPFLTAEWSDHSRLITIIDAIKNADYHVKTLRVRGVWYGLPFYLFSSADGFPKIRHNLEGLERLELNLQFQADEAHRATEKEDIDNFLSFLDEFGPRLKHVDLKDVFGRDVFGSEDWAMAFPEPGEGTWEKCFARMLDETFLPITWFAKHKATLQQTKLGILHITGEEVYEVSQYGSDEWDAKVRRDMTAAGLPAPRRCHHIYPFR</sequence>
<dbReference type="Proteomes" id="UP001295740">
    <property type="component" value="Unassembled WGS sequence"/>
</dbReference>
<reference evidence="2" key="1">
    <citation type="submission" date="2023-10" db="EMBL/GenBank/DDBJ databases">
        <authorList>
            <person name="Hackl T."/>
        </authorList>
    </citation>
    <scope>NUCLEOTIDE SEQUENCE</scope>
</reference>
<dbReference type="EMBL" id="CAUWAG010000003">
    <property type="protein sequence ID" value="CAJ2499954.1"/>
    <property type="molecule type" value="Genomic_DNA"/>
</dbReference>